<dbReference type="PANTHER" id="PTHR12772">
    <property type="entry name" value="DNA REPLICATION COMPLEX GINS PROTEIN PSF2"/>
    <property type="match status" value="1"/>
</dbReference>
<reference evidence="8 9" key="1">
    <citation type="submission" date="2011-02" db="EMBL/GenBank/DDBJ databases">
        <title>The Genome Sequence of Sphaeroforma arctica JP610.</title>
        <authorList>
            <consortium name="The Broad Institute Genome Sequencing Platform"/>
            <person name="Russ C."/>
            <person name="Cuomo C."/>
            <person name="Young S.K."/>
            <person name="Zeng Q."/>
            <person name="Gargeya S."/>
            <person name="Alvarado L."/>
            <person name="Berlin A."/>
            <person name="Chapman S.B."/>
            <person name="Chen Z."/>
            <person name="Freedman E."/>
            <person name="Gellesch M."/>
            <person name="Goldberg J."/>
            <person name="Griggs A."/>
            <person name="Gujja S."/>
            <person name="Heilman E."/>
            <person name="Heiman D."/>
            <person name="Howarth C."/>
            <person name="Mehta T."/>
            <person name="Neiman D."/>
            <person name="Pearson M."/>
            <person name="Roberts A."/>
            <person name="Saif S."/>
            <person name="Shea T."/>
            <person name="Shenoy N."/>
            <person name="Sisk P."/>
            <person name="Stolte C."/>
            <person name="Sykes S."/>
            <person name="White J."/>
            <person name="Yandava C."/>
            <person name="Burger G."/>
            <person name="Gray M.W."/>
            <person name="Holland P.W.H."/>
            <person name="King N."/>
            <person name="Lang F.B.F."/>
            <person name="Roger A.J."/>
            <person name="Ruiz-Trillo I."/>
            <person name="Haas B."/>
            <person name="Nusbaum C."/>
            <person name="Birren B."/>
        </authorList>
    </citation>
    <scope>NUCLEOTIDE SEQUENCE [LARGE SCALE GENOMIC DNA]</scope>
    <source>
        <strain evidence="8 9">JP610</strain>
    </source>
</reference>
<dbReference type="FunFam" id="1.20.58.1020:FF:000001">
    <property type="entry name" value="DNA replication complex GINS protein PSF2"/>
    <property type="match status" value="1"/>
</dbReference>
<dbReference type="CDD" id="cd11712">
    <property type="entry name" value="GINS_A_psf2"/>
    <property type="match status" value="1"/>
</dbReference>
<dbReference type="RefSeq" id="XP_014150866.1">
    <property type="nucleotide sequence ID" value="XM_014295391.1"/>
</dbReference>
<sequence>MDPSRHTAAEVNFVAENAILDIIPSFKLEGLHLITKSYGPFQPQRTTQVPLWLALELKSSKRCQIVCPSWMTVENLKLASQRELENETSWEKMHPAYLEVSMALLCNAADDIQSPSEVRLLLNTIWDARFAKIKKQLHHLEADSIMVRLTNLTMMEINRTRQFVTEAMFEFQELDDCDNQER</sequence>
<feature type="domain" description="DNA replication complex GINS protein PSF2 N-terminal" evidence="7">
    <location>
        <begin position="7"/>
        <end position="66"/>
    </location>
</feature>
<dbReference type="OrthoDB" id="1938138at2759"/>
<dbReference type="AlphaFoldDB" id="A0A0L0FJK1"/>
<comment type="similarity">
    <text evidence="2 5">Belongs to the GINS2/PSF2 family.</text>
</comment>
<evidence type="ECO:0000259" key="7">
    <source>
        <dbReference type="Pfam" id="PF25005"/>
    </source>
</evidence>
<dbReference type="InterPro" id="IPR056784">
    <property type="entry name" value="PSF2_N"/>
</dbReference>
<dbReference type="PIRSF" id="PIRSF028998">
    <property type="entry name" value="GINS_Psf2_subgr"/>
    <property type="match status" value="1"/>
</dbReference>
<dbReference type="Proteomes" id="UP000054560">
    <property type="component" value="Unassembled WGS sequence"/>
</dbReference>
<feature type="domain" description="GINS subunit" evidence="6">
    <location>
        <begin position="70"/>
        <end position="164"/>
    </location>
</feature>
<keyword evidence="9" id="KW-1185">Reference proteome</keyword>
<dbReference type="SUPFAM" id="SSF158573">
    <property type="entry name" value="GINS helical bundle-like"/>
    <property type="match status" value="1"/>
</dbReference>
<dbReference type="InterPro" id="IPR007257">
    <property type="entry name" value="GINS_Psf2"/>
</dbReference>
<evidence type="ECO:0000313" key="9">
    <source>
        <dbReference type="Proteomes" id="UP000054560"/>
    </source>
</evidence>
<dbReference type="Gene3D" id="1.20.58.1020">
    <property type="match status" value="1"/>
</dbReference>
<evidence type="ECO:0000313" key="8">
    <source>
        <dbReference type="EMBL" id="KNC76964.1"/>
    </source>
</evidence>
<dbReference type="STRING" id="667725.A0A0L0FJK1"/>
<organism evidence="8 9">
    <name type="scientific">Sphaeroforma arctica JP610</name>
    <dbReference type="NCBI Taxonomy" id="667725"/>
    <lineage>
        <taxon>Eukaryota</taxon>
        <taxon>Ichthyosporea</taxon>
        <taxon>Ichthyophonida</taxon>
        <taxon>Sphaeroforma</taxon>
    </lineage>
</organism>
<dbReference type="Pfam" id="PF25005">
    <property type="entry name" value="PSF2_N"/>
    <property type="match status" value="1"/>
</dbReference>
<dbReference type="FunFam" id="3.40.5.50:FF:000001">
    <property type="entry name" value="DNA replication complex GINS protein PSF2"/>
    <property type="match status" value="1"/>
</dbReference>
<evidence type="ECO:0000256" key="1">
    <source>
        <dbReference type="ARBA" id="ARBA00004123"/>
    </source>
</evidence>
<name>A0A0L0FJK1_9EUKA</name>
<dbReference type="eggNOG" id="KOG4071">
    <property type="taxonomic scope" value="Eukaryota"/>
</dbReference>
<dbReference type="Pfam" id="PF05916">
    <property type="entry name" value="Sld5"/>
    <property type="match status" value="1"/>
</dbReference>
<protein>
    <recommendedName>
        <fullName evidence="5">DNA replication complex GINS protein PSF2</fullName>
    </recommendedName>
</protein>
<dbReference type="GO" id="GO:0000811">
    <property type="term" value="C:GINS complex"/>
    <property type="evidence" value="ECO:0007669"/>
    <property type="project" value="TreeGrafter"/>
</dbReference>
<evidence type="ECO:0000256" key="3">
    <source>
        <dbReference type="ARBA" id="ARBA00022705"/>
    </source>
</evidence>
<dbReference type="InterPro" id="IPR036224">
    <property type="entry name" value="GINS_bundle-like_dom_sf"/>
</dbReference>
<accession>A0A0L0FJK1</accession>
<evidence type="ECO:0000256" key="4">
    <source>
        <dbReference type="ARBA" id="ARBA00023242"/>
    </source>
</evidence>
<dbReference type="Gene3D" id="3.40.5.50">
    <property type="match status" value="1"/>
</dbReference>
<dbReference type="GeneID" id="25911064"/>
<proteinExistence type="inferred from homology"/>
<dbReference type="EMBL" id="KQ242895">
    <property type="protein sequence ID" value="KNC76964.1"/>
    <property type="molecule type" value="Genomic_DNA"/>
</dbReference>
<dbReference type="SUPFAM" id="SSF160059">
    <property type="entry name" value="PriA/YqbF domain"/>
    <property type="match status" value="1"/>
</dbReference>
<keyword evidence="4 5" id="KW-0539">Nucleus</keyword>
<evidence type="ECO:0000256" key="5">
    <source>
        <dbReference type="PIRNR" id="PIRNR028998"/>
    </source>
</evidence>
<keyword evidence="3 5" id="KW-0235">DNA replication</keyword>
<dbReference type="InterPro" id="IPR021151">
    <property type="entry name" value="GINS_A"/>
</dbReference>
<comment type="subcellular location">
    <subcellularLocation>
        <location evidence="1 5">Nucleus</location>
    </subcellularLocation>
</comment>
<evidence type="ECO:0000259" key="6">
    <source>
        <dbReference type="Pfam" id="PF05916"/>
    </source>
</evidence>
<evidence type="ECO:0000256" key="2">
    <source>
        <dbReference type="ARBA" id="ARBA00010565"/>
    </source>
</evidence>
<dbReference type="GO" id="GO:0006260">
    <property type="term" value="P:DNA replication"/>
    <property type="evidence" value="ECO:0007669"/>
    <property type="project" value="UniProtKB-KW"/>
</dbReference>
<dbReference type="GO" id="GO:0000727">
    <property type="term" value="P:double-strand break repair via break-induced replication"/>
    <property type="evidence" value="ECO:0007669"/>
    <property type="project" value="TreeGrafter"/>
</dbReference>
<comment type="subunit">
    <text evidence="5">Component of the GINS complex.</text>
</comment>
<dbReference type="PANTHER" id="PTHR12772:SF0">
    <property type="entry name" value="DNA REPLICATION COMPLEX GINS PROTEIN PSF2"/>
    <property type="match status" value="1"/>
</dbReference>
<dbReference type="CDD" id="cd21694">
    <property type="entry name" value="GINS_B_Psf2"/>
    <property type="match status" value="1"/>
</dbReference>
<gene>
    <name evidence="8" type="ORF">SARC_10560</name>
</gene>